<accession>A0A3L7ANZ6</accession>
<keyword evidence="2" id="KW-1185">Reference proteome</keyword>
<proteinExistence type="predicted"/>
<dbReference type="EMBL" id="RCUY01000009">
    <property type="protein sequence ID" value="RLP82146.1"/>
    <property type="molecule type" value="Genomic_DNA"/>
</dbReference>
<dbReference type="Proteomes" id="UP000269438">
    <property type="component" value="Unassembled WGS sequence"/>
</dbReference>
<sequence length="61" mass="6970">MATDPTTQYWYNSRTGEVEQGLVSPAADRVGPFETREEAAHAMDKLRENAERWAREDAEND</sequence>
<dbReference type="OrthoDB" id="3268477at2"/>
<reference evidence="1 2" key="1">
    <citation type="submission" date="2018-10" db="EMBL/GenBank/DDBJ databases">
        <authorList>
            <person name="Li J."/>
        </authorList>
    </citation>
    <scope>NUCLEOTIDE SEQUENCE [LARGE SCALE GENOMIC DNA]</scope>
    <source>
        <strain evidence="1 2">JCM 11654</strain>
    </source>
</reference>
<organism evidence="1 2">
    <name type="scientific">Mycetocola lacteus</name>
    <dbReference type="NCBI Taxonomy" id="76637"/>
    <lineage>
        <taxon>Bacteria</taxon>
        <taxon>Bacillati</taxon>
        <taxon>Actinomycetota</taxon>
        <taxon>Actinomycetes</taxon>
        <taxon>Micrococcales</taxon>
        <taxon>Microbacteriaceae</taxon>
        <taxon>Mycetocola</taxon>
    </lineage>
</organism>
<dbReference type="RefSeq" id="WP_121688692.1">
    <property type="nucleotide sequence ID" value="NZ_RCUY01000009.1"/>
</dbReference>
<evidence type="ECO:0000313" key="2">
    <source>
        <dbReference type="Proteomes" id="UP000269438"/>
    </source>
</evidence>
<protein>
    <submittedName>
        <fullName evidence="1">SPOR domain-containing protein</fullName>
    </submittedName>
</protein>
<name>A0A3L7ANZ6_9MICO</name>
<dbReference type="AlphaFoldDB" id="A0A3L7ANZ6"/>
<comment type="caution">
    <text evidence="1">The sequence shown here is derived from an EMBL/GenBank/DDBJ whole genome shotgun (WGS) entry which is preliminary data.</text>
</comment>
<gene>
    <name evidence="1" type="ORF">D9V34_10025</name>
</gene>
<evidence type="ECO:0000313" key="1">
    <source>
        <dbReference type="EMBL" id="RLP82146.1"/>
    </source>
</evidence>